<comment type="caution">
    <text evidence="12">The sequence shown here is derived from an EMBL/GenBank/DDBJ whole genome shotgun (WGS) entry which is preliminary data.</text>
</comment>
<evidence type="ECO:0000313" key="12">
    <source>
        <dbReference type="EMBL" id="KAK7100105.1"/>
    </source>
</evidence>
<dbReference type="GO" id="GO:0034625">
    <property type="term" value="P:fatty acid elongation, monounsaturated fatty acid"/>
    <property type="evidence" value="ECO:0007669"/>
    <property type="project" value="TreeGrafter"/>
</dbReference>
<evidence type="ECO:0000256" key="1">
    <source>
        <dbReference type="ARBA" id="ARBA00004141"/>
    </source>
</evidence>
<proteinExistence type="inferred from homology"/>
<evidence type="ECO:0000256" key="11">
    <source>
        <dbReference type="SAM" id="MobiDB-lite"/>
    </source>
</evidence>
<feature type="region of interest" description="Disordered" evidence="11">
    <location>
        <begin position="277"/>
        <end position="301"/>
    </location>
</feature>
<evidence type="ECO:0000313" key="13">
    <source>
        <dbReference type="Proteomes" id="UP001374579"/>
    </source>
</evidence>
<sequence length="301" mass="34947">MASLVIDLVRQYEEAKPFADPRTRHWLLMADSPLPVWILTLSYILFVIVGPRVMKNRPPLDLKWFLVIYNLGLVGLSLYMFVEMTLSVQNANYDFACAKYSKESWTKPEEKRVANVLWWYFFSKAIELMDTVLMIARKKMAQVTFLHVFHHASMLNIWWWTLMFIPGGMSWFGAWMNCLVHVVMYTYYGLSAIPSLKGKLWWKHYITRFQLLQFCITFTHTVNSIRVGCDFPRWGQNLLAGYMVIMLFLFGNFYIHAYIKRRSNKVKNGGAKGKDIANGSPVANGNTHTVGEASEVRVKAE</sequence>
<dbReference type="EMBL" id="JBAMIC010000011">
    <property type="protein sequence ID" value="KAK7100105.1"/>
    <property type="molecule type" value="Genomic_DNA"/>
</dbReference>
<evidence type="ECO:0000256" key="2">
    <source>
        <dbReference type="ARBA" id="ARBA00022516"/>
    </source>
</evidence>
<feature type="transmembrane region" description="Helical" evidence="10">
    <location>
        <begin position="34"/>
        <end position="50"/>
    </location>
</feature>
<comment type="subcellular location">
    <subcellularLocation>
        <location evidence="1">Membrane</location>
        <topology evidence="1">Multi-pass membrane protein</topology>
    </subcellularLocation>
</comment>
<evidence type="ECO:0000256" key="10">
    <source>
        <dbReference type="RuleBase" id="RU361115"/>
    </source>
</evidence>
<evidence type="ECO:0000256" key="9">
    <source>
        <dbReference type="ARBA" id="ARBA00023160"/>
    </source>
</evidence>
<dbReference type="GO" id="GO:0019367">
    <property type="term" value="P:fatty acid elongation, saturated fatty acid"/>
    <property type="evidence" value="ECO:0007669"/>
    <property type="project" value="TreeGrafter"/>
</dbReference>
<dbReference type="AlphaFoldDB" id="A0AAN9BAQ1"/>
<name>A0AAN9BAQ1_9CAEN</name>
<feature type="transmembrane region" description="Helical" evidence="10">
    <location>
        <begin position="168"/>
        <end position="188"/>
    </location>
</feature>
<dbReference type="PROSITE" id="PS01188">
    <property type="entry name" value="ELO"/>
    <property type="match status" value="1"/>
</dbReference>
<accession>A0AAN9BAQ1</accession>
<evidence type="ECO:0000256" key="7">
    <source>
        <dbReference type="ARBA" id="ARBA00023098"/>
    </source>
</evidence>
<evidence type="ECO:0000256" key="4">
    <source>
        <dbReference type="ARBA" id="ARBA00022692"/>
    </source>
</evidence>
<dbReference type="GO" id="GO:0009922">
    <property type="term" value="F:fatty acid elongase activity"/>
    <property type="evidence" value="ECO:0007669"/>
    <property type="project" value="UniProtKB-EC"/>
</dbReference>
<keyword evidence="4 10" id="KW-0812">Transmembrane</keyword>
<evidence type="ECO:0000256" key="3">
    <source>
        <dbReference type="ARBA" id="ARBA00022679"/>
    </source>
</evidence>
<keyword evidence="3 10" id="KW-0808">Transferase</keyword>
<keyword evidence="9 10" id="KW-0275">Fatty acid biosynthesis</keyword>
<keyword evidence="8 10" id="KW-0472">Membrane</keyword>
<reference evidence="12 13" key="1">
    <citation type="submission" date="2024-02" db="EMBL/GenBank/DDBJ databases">
        <title>Chromosome-scale genome assembly of the rough periwinkle Littorina saxatilis.</title>
        <authorList>
            <person name="De Jode A."/>
            <person name="Faria R."/>
            <person name="Formenti G."/>
            <person name="Sims Y."/>
            <person name="Smith T.P."/>
            <person name="Tracey A."/>
            <person name="Wood J.M.D."/>
            <person name="Zagrodzka Z.B."/>
            <person name="Johannesson K."/>
            <person name="Butlin R.K."/>
            <person name="Leder E.H."/>
        </authorList>
    </citation>
    <scope>NUCLEOTIDE SEQUENCE [LARGE SCALE GENOMIC DNA]</scope>
    <source>
        <strain evidence="12">Snail1</strain>
        <tissue evidence="12">Muscle</tissue>
    </source>
</reference>
<keyword evidence="13" id="KW-1185">Reference proteome</keyword>
<keyword evidence="5 10" id="KW-0276">Fatty acid metabolism</keyword>
<dbReference type="InterPro" id="IPR002076">
    <property type="entry name" value="ELO_fam"/>
</dbReference>
<protein>
    <recommendedName>
        <fullName evidence="10">Elongation of very long chain fatty acids protein</fullName>
        <ecNumber evidence="10">2.3.1.199</ecNumber>
    </recommendedName>
    <alternativeName>
        <fullName evidence="10">Very-long-chain 3-oxoacyl-CoA synthase</fullName>
    </alternativeName>
</protein>
<feature type="transmembrane region" description="Helical" evidence="10">
    <location>
        <begin position="239"/>
        <end position="259"/>
    </location>
</feature>
<dbReference type="GO" id="GO:0030148">
    <property type="term" value="P:sphingolipid biosynthetic process"/>
    <property type="evidence" value="ECO:0007669"/>
    <property type="project" value="TreeGrafter"/>
</dbReference>
<evidence type="ECO:0000256" key="5">
    <source>
        <dbReference type="ARBA" id="ARBA00022832"/>
    </source>
</evidence>
<evidence type="ECO:0000256" key="6">
    <source>
        <dbReference type="ARBA" id="ARBA00022989"/>
    </source>
</evidence>
<comment type="similarity">
    <text evidence="10">Belongs to the ELO family.</text>
</comment>
<dbReference type="GO" id="GO:0042761">
    <property type="term" value="P:very long-chain fatty acid biosynthetic process"/>
    <property type="evidence" value="ECO:0007669"/>
    <property type="project" value="TreeGrafter"/>
</dbReference>
<dbReference type="PANTHER" id="PTHR11157">
    <property type="entry name" value="FATTY ACID ACYL TRANSFERASE-RELATED"/>
    <property type="match status" value="1"/>
</dbReference>
<gene>
    <name evidence="12" type="ORF">V1264_023102</name>
</gene>
<keyword evidence="6 10" id="KW-1133">Transmembrane helix</keyword>
<dbReference type="Pfam" id="PF01151">
    <property type="entry name" value="ELO"/>
    <property type="match status" value="1"/>
</dbReference>
<feature type="transmembrane region" description="Helical" evidence="10">
    <location>
        <begin position="209"/>
        <end position="227"/>
    </location>
</feature>
<dbReference type="Proteomes" id="UP001374579">
    <property type="component" value="Unassembled WGS sequence"/>
</dbReference>
<organism evidence="12 13">
    <name type="scientific">Littorina saxatilis</name>
    <dbReference type="NCBI Taxonomy" id="31220"/>
    <lineage>
        <taxon>Eukaryota</taxon>
        <taxon>Metazoa</taxon>
        <taxon>Spiralia</taxon>
        <taxon>Lophotrochozoa</taxon>
        <taxon>Mollusca</taxon>
        <taxon>Gastropoda</taxon>
        <taxon>Caenogastropoda</taxon>
        <taxon>Littorinimorpha</taxon>
        <taxon>Littorinoidea</taxon>
        <taxon>Littorinidae</taxon>
        <taxon>Littorina</taxon>
    </lineage>
</organism>
<feature type="transmembrane region" description="Helical" evidence="10">
    <location>
        <begin position="62"/>
        <end position="82"/>
    </location>
</feature>
<dbReference type="PANTHER" id="PTHR11157:SF126">
    <property type="entry name" value="ELONGATION OF VERY LONG CHAIN FATTY ACIDS PROTEIN"/>
    <property type="match status" value="1"/>
</dbReference>
<evidence type="ECO:0000256" key="8">
    <source>
        <dbReference type="ARBA" id="ARBA00023136"/>
    </source>
</evidence>
<comment type="catalytic activity">
    <reaction evidence="10">
        <text>a very-long-chain acyl-CoA + malonyl-CoA + H(+) = a very-long-chain 3-oxoacyl-CoA + CO2 + CoA</text>
        <dbReference type="Rhea" id="RHEA:32727"/>
        <dbReference type="ChEBI" id="CHEBI:15378"/>
        <dbReference type="ChEBI" id="CHEBI:16526"/>
        <dbReference type="ChEBI" id="CHEBI:57287"/>
        <dbReference type="ChEBI" id="CHEBI:57384"/>
        <dbReference type="ChEBI" id="CHEBI:90725"/>
        <dbReference type="ChEBI" id="CHEBI:90736"/>
        <dbReference type="EC" id="2.3.1.199"/>
    </reaction>
</comment>
<dbReference type="EC" id="2.3.1.199" evidence="10"/>
<keyword evidence="2 10" id="KW-0444">Lipid biosynthesis</keyword>
<dbReference type="GO" id="GO:0005789">
    <property type="term" value="C:endoplasmic reticulum membrane"/>
    <property type="evidence" value="ECO:0007669"/>
    <property type="project" value="TreeGrafter"/>
</dbReference>
<dbReference type="GO" id="GO:0034626">
    <property type="term" value="P:fatty acid elongation, polyunsaturated fatty acid"/>
    <property type="evidence" value="ECO:0007669"/>
    <property type="project" value="TreeGrafter"/>
</dbReference>
<dbReference type="InterPro" id="IPR030457">
    <property type="entry name" value="ELO_CS"/>
</dbReference>
<keyword evidence="7 10" id="KW-0443">Lipid metabolism</keyword>